<dbReference type="RefSeq" id="WP_248355203.1">
    <property type="nucleotide sequence ID" value="NZ_AP025591.1"/>
</dbReference>
<dbReference type="Proteomes" id="UP001162891">
    <property type="component" value="Chromosome"/>
</dbReference>
<dbReference type="EMBL" id="AP025591">
    <property type="protein sequence ID" value="BDG05979.1"/>
    <property type="molecule type" value="Genomic_DNA"/>
</dbReference>
<evidence type="ECO:0000256" key="2">
    <source>
        <dbReference type="SAM" id="SignalP"/>
    </source>
</evidence>
<dbReference type="CDD" id="cd08168">
    <property type="entry name" value="Cytochrom_C3"/>
    <property type="match status" value="1"/>
</dbReference>
<dbReference type="InterPro" id="IPR051829">
    <property type="entry name" value="Multiheme_Cytochr_ET"/>
</dbReference>
<name>A0ABN6MYD2_9BACT</name>
<feature type="chain" id="PRO_5047321228" description="Cytochrome c family protein" evidence="2">
    <location>
        <begin position="27"/>
        <end position="623"/>
    </location>
</feature>
<dbReference type="PANTHER" id="PTHR35038:SF8">
    <property type="entry name" value="C-TYPE POLYHEME CYTOCHROME OMCC"/>
    <property type="match status" value="1"/>
</dbReference>
<evidence type="ECO:0000313" key="4">
    <source>
        <dbReference type="Proteomes" id="UP001162891"/>
    </source>
</evidence>
<accession>A0ABN6MYD2</accession>
<dbReference type="InterPro" id="IPR036280">
    <property type="entry name" value="Multihaem_cyt_sf"/>
</dbReference>
<evidence type="ECO:0008006" key="5">
    <source>
        <dbReference type="Google" id="ProtNLM"/>
    </source>
</evidence>
<protein>
    <recommendedName>
        <fullName evidence="5">Cytochrome c family protein</fullName>
    </recommendedName>
</protein>
<feature type="signal peptide" evidence="2">
    <location>
        <begin position="1"/>
        <end position="26"/>
    </location>
</feature>
<keyword evidence="1 2" id="KW-0732">Signal</keyword>
<keyword evidence="4" id="KW-1185">Reference proteome</keyword>
<sequence>MKPTSQLPGLTLALAAAALAAAPARADVFSPGDLSRPHAKLEGLQNCTRCHVAGQQLSQERCLACHTELEGRVRQGRGFHGRMPAGDRDCWRCHHEHQGRAFPEIDWGKGGKRGFDHAKAGFDLRGKHARVDCARCHDPRLVADPAVRDVLARQPGRETLLGAPQACAACHFDEHRGQLGTDCQRCHGEDGWKPARRFDHAQSRYPLTGKHAKLECAKCHKGQEEPARTAGPAMTAPVSAAAFVRYRPLPFESCLDCHKDPHQARFGPSCRSCHDTSDWRKVTGAGAQKAFHERTRYPLRGAHVEAKCEACHGPFPGMKAAQYKGIPFDRCTDCHLDAHVGQLQAVAAAVRLAPTPAAAGATSGARAAPDACDRCHTVQGWMPVRFELADHDALPYRLEGAHRAVACALCHPKDPRLAFRVPAAVKAELQRKRRPLQVSLALLDVPRAGDCRTCHRDPHAGQLDARAKDGGCAACHGLDSFRKVRFDHQKDARFPLTGKHEKAACASCHRPDAKGVVRYRPLPLACAGCHADVHAGQLAAKGQGTDCARCHETSAWKEPLRFRHEKPFTEYALTGKHRKVECARCHGVVSVAGAEVRRYRGVPTACEGCHADFHQGAFRGYVP</sequence>
<evidence type="ECO:0000313" key="3">
    <source>
        <dbReference type="EMBL" id="BDG05979.1"/>
    </source>
</evidence>
<dbReference type="SUPFAM" id="SSF48695">
    <property type="entry name" value="Multiheme cytochromes"/>
    <property type="match status" value="2"/>
</dbReference>
<evidence type="ECO:0000256" key="1">
    <source>
        <dbReference type="ARBA" id="ARBA00022729"/>
    </source>
</evidence>
<organism evidence="3 4">
    <name type="scientific">Anaeromyxobacter oryzae</name>
    <dbReference type="NCBI Taxonomy" id="2918170"/>
    <lineage>
        <taxon>Bacteria</taxon>
        <taxon>Pseudomonadati</taxon>
        <taxon>Myxococcota</taxon>
        <taxon>Myxococcia</taxon>
        <taxon>Myxococcales</taxon>
        <taxon>Cystobacterineae</taxon>
        <taxon>Anaeromyxobacteraceae</taxon>
        <taxon>Anaeromyxobacter</taxon>
    </lineage>
</organism>
<dbReference type="PANTHER" id="PTHR35038">
    <property type="entry name" value="DISSIMILATORY SULFITE REDUCTASE SIRA"/>
    <property type="match status" value="1"/>
</dbReference>
<proteinExistence type="predicted"/>
<reference evidence="4" key="1">
    <citation type="journal article" date="2022" name="Int. J. Syst. Evol. Microbiol.">
        <title>Anaeromyxobacter oryzae sp. nov., Anaeromyxobacter diazotrophicus sp. nov. and Anaeromyxobacter paludicola sp. nov., isolated from paddy soils.</title>
        <authorList>
            <person name="Itoh H."/>
            <person name="Xu Z."/>
            <person name="Mise K."/>
            <person name="Masuda Y."/>
            <person name="Ushijima N."/>
            <person name="Hayakawa C."/>
            <person name="Shiratori Y."/>
            <person name="Senoo K."/>
        </authorList>
    </citation>
    <scope>NUCLEOTIDE SEQUENCE [LARGE SCALE GENOMIC DNA]</scope>
    <source>
        <strain evidence="4">Red232</strain>
    </source>
</reference>
<gene>
    <name evidence="3" type="ORF">AMOR_49750</name>
</gene>
<dbReference type="Gene3D" id="3.90.10.10">
    <property type="entry name" value="Cytochrome C3"/>
    <property type="match status" value="5"/>
</dbReference>